<dbReference type="eggNOG" id="COG2181">
    <property type="taxonomic scope" value="Bacteria"/>
</dbReference>
<evidence type="ECO:0000256" key="1">
    <source>
        <dbReference type="ARBA" id="ARBA00004141"/>
    </source>
</evidence>
<evidence type="ECO:0000256" key="5">
    <source>
        <dbReference type="SAM" id="MobiDB-lite"/>
    </source>
</evidence>
<dbReference type="InParanoid" id="C7QDN7"/>
<keyword evidence="2 6" id="KW-0812">Transmembrane</keyword>
<keyword evidence="3 6" id="KW-1133">Transmembrane helix</keyword>
<reference evidence="7 8" key="1">
    <citation type="journal article" date="2009" name="Stand. Genomic Sci.">
        <title>Complete genome sequence of Catenulispora acidiphila type strain (ID 139908).</title>
        <authorList>
            <person name="Copeland A."/>
            <person name="Lapidus A."/>
            <person name="Glavina Del Rio T."/>
            <person name="Nolan M."/>
            <person name="Lucas S."/>
            <person name="Chen F."/>
            <person name="Tice H."/>
            <person name="Cheng J.F."/>
            <person name="Bruce D."/>
            <person name="Goodwin L."/>
            <person name="Pitluck S."/>
            <person name="Mikhailova N."/>
            <person name="Pati A."/>
            <person name="Ivanova N."/>
            <person name="Mavromatis K."/>
            <person name="Chen A."/>
            <person name="Palaniappan K."/>
            <person name="Chain P."/>
            <person name="Land M."/>
            <person name="Hauser L."/>
            <person name="Chang Y.J."/>
            <person name="Jeffries C.D."/>
            <person name="Chertkov O."/>
            <person name="Brettin T."/>
            <person name="Detter J.C."/>
            <person name="Han C."/>
            <person name="Ali Z."/>
            <person name="Tindall B.J."/>
            <person name="Goker M."/>
            <person name="Bristow J."/>
            <person name="Eisen J.A."/>
            <person name="Markowitz V."/>
            <person name="Hugenholtz P."/>
            <person name="Kyrpides N.C."/>
            <person name="Klenk H.P."/>
        </authorList>
    </citation>
    <scope>NUCLEOTIDE SEQUENCE [LARGE SCALE GENOMIC DNA]</scope>
    <source>
        <strain evidence="8">DSM 44928 / JCM 14897 / NBRC 102108 / NRRL B-24433 / ID139908</strain>
    </source>
</reference>
<dbReference type="Proteomes" id="UP000000851">
    <property type="component" value="Chromosome"/>
</dbReference>
<feature type="transmembrane region" description="Helical" evidence="6">
    <location>
        <begin position="324"/>
        <end position="343"/>
    </location>
</feature>
<dbReference type="CDD" id="cd09319">
    <property type="entry name" value="TDT_like_1"/>
    <property type="match status" value="1"/>
</dbReference>
<evidence type="ECO:0000313" key="8">
    <source>
        <dbReference type="Proteomes" id="UP000000851"/>
    </source>
</evidence>
<dbReference type="Gene3D" id="1.50.10.150">
    <property type="entry name" value="Voltage-dependent anion channel"/>
    <property type="match status" value="1"/>
</dbReference>
<protein>
    <submittedName>
        <fullName evidence="7">C4-dicarboxylate transporter/malic acid transport protein</fullName>
    </submittedName>
</protein>
<accession>C7QDN7</accession>
<feature type="transmembrane region" description="Helical" evidence="6">
    <location>
        <begin position="257"/>
        <end position="277"/>
    </location>
</feature>
<gene>
    <name evidence="7" type="ordered locus">Caci_5803</name>
</gene>
<dbReference type="KEGG" id="cai:Caci_5803"/>
<dbReference type="RefSeq" id="WP_015794390.1">
    <property type="nucleotide sequence ID" value="NC_013131.1"/>
</dbReference>
<feature type="compositionally biased region" description="Low complexity" evidence="5">
    <location>
        <begin position="55"/>
        <end position="99"/>
    </location>
</feature>
<evidence type="ECO:0000256" key="6">
    <source>
        <dbReference type="SAM" id="Phobius"/>
    </source>
</evidence>
<keyword evidence="8" id="KW-1185">Reference proteome</keyword>
<dbReference type="HOGENOM" id="CLU_052472_1_0_11"/>
<dbReference type="EMBL" id="CP001700">
    <property type="protein sequence ID" value="ACU74661.1"/>
    <property type="molecule type" value="Genomic_DNA"/>
</dbReference>
<feature type="compositionally biased region" description="Low complexity" evidence="5">
    <location>
        <begin position="31"/>
        <end position="43"/>
    </location>
</feature>
<feature type="region of interest" description="Disordered" evidence="5">
    <location>
        <begin position="1"/>
        <end position="99"/>
    </location>
</feature>
<dbReference type="GO" id="GO:0016020">
    <property type="term" value="C:membrane"/>
    <property type="evidence" value="ECO:0007669"/>
    <property type="project" value="UniProtKB-SubCell"/>
</dbReference>
<name>C7QDN7_CATAD</name>
<evidence type="ECO:0000256" key="4">
    <source>
        <dbReference type="ARBA" id="ARBA00023136"/>
    </source>
</evidence>
<sequence>MISRSSRPEQALNARTKRPTDSDSPAEAHGSASPTTASAATSPDRVSRPPDTSDPTGATGSSSPTTASAASSPASPGNSAGATAASTAASPTPTPASTSTNPLANVLSWFAAQPPAAGSAVMATGIVSIGLRQVGAQVLSVVALVLAVLLWLALADDFGRRLVWQRGRWVSEAQTPPALTAVAATTVLGVRFTLAGWLAVAVGLLVVAAVLWPLLLWAVVRRLRPHMPGAVFLICVATQGLVALGAALAVALPARWLLGPALVLFVFGLVLYVDALAHFDFGAVRSGAGDHWVAGGALAISALANAKLTEAEGGSGGLHSTLRVTALVLLALAWVWYAVLAASEIRWPRLRYDVRRWATIFPMGMTGAATDEVAKASGWTWLTTPGHVLVWIAAAAWLVVFAGLLREAAKTTSQSGASQSGTSQPHPPT</sequence>
<feature type="transmembrane region" description="Helical" evidence="6">
    <location>
        <begin position="230"/>
        <end position="251"/>
    </location>
</feature>
<feature type="transmembrane region" description="Helical" evidence="6">
    <location>
        <begin position="194"/>
        <end position="218"/>
    </location>
</feature>
<dbReference type="STRING" id="479433.Caci_5803"/>
<keyword evidence="4 6" id="KW-0472">Membrane</keyword>
<dbReference type="InterPro" id="IPR004695">
    <property type="entry name" value="SLAC1/Mae1/Ssu1/TehA"/>
</dbReference>
<proteinExistence type="predicted"/>
<dbReference type="InterPro" id="IPR038665">
    <property type="entry name" value="Voltage-dep_anion_channel_sf"/>
</dbReference>
<evidence type="ECO:0000313" key="7">
    <source>
        <dbReference type="EMBL" id="ACU74661.1"/>
    </source>
</evidence>
<dbReference type="Pfam" id="PF03595">
    <property type="entry name" value="SLAC1"/>
    <property type="match status" value="1"/>
</dbReference>
<evidence type="ECO:0000256" key="3">
    <source>
        <dbReference type="ARBA" id="ARBA00022989"/>
    </source>
</evidence>
<organism evidence="7 8">
    <name type="scientific">Catenulispora acidiphila (strain DSM 44928 / JCM 14897 / NBRC 102108 / NRRL B-24433 / ID139908)</name>
    <dbReference type="NCBI Taxonomy" id="479433"/>
    <lineage>
        <taxon>Bacteria</taxon>
        <taxon>Bacillati</taxon>
        <taxon>Actinomycetota</taxon>
        <taxon>Actinomycetes</taxon>
        <taxon>Catenulisporales</taxon>
        <taxon>Catenulisporaceae</taxon>
        <taxon>Catenulispora</taxon>
    </lineage>
</organism>
<evidence type="ECO:0000256" key="2">
    <source>
        <dbReference type="ARBA" id="ARBA00022692"/>
    </source>
</evidence>
<dbReference type="AlphaFoldDB" id="C7QDN7"/>
<dbReference type="GO" id="GO:0055085">
    <property type="term" value="P:transmembrane transport"/>
    <property type="evidence" value="ECO:0007669"/>
    <property type="project" value="InterPro"/>
</dbReference>
<feature type="transmembrane region" description="Helical" evidence="6">
    <location>
        <begin position="134"/>
        <end position="154"/>
    </location>
</feature>
<feature type="transmembrane region" description="Helical" evidence="6">
    <location>
        <begin position="388"/>
        <end position="405"/>
    </location>
</feature>
<comment type="subcellular location">
    <subcellularLocation>
        <location evidence="1">Membrane</location>
        <topology evidence="1">Multi-pass membrane protein</topology>
    </subcellularLocation>
</comment>